<accession>A0A023BCQ5</accession>
<dbReference type="VEuPathDB" id="CryptoDB:GNI_014660"/>
<dbReference type="Proteomes" id="UP000019763">
    <property type="component" value="Unassembled WGS sequence"/>
</dbReference>
<feature type="transmembrane region" description="Helical" evidence="2">
    <location>
        <begin position="683"/>
        <end position="702"/>
    </location>
</feature>
<feature type="transmembrane region" description="Helical" evidence="2">
    <location>
        <begin position="632"/>
        <end position="651"/>
    </location>
</feature>
<name>A0A023BCQ5_GRENI</name>
<dbReference type="GeneID" id="22910801"/>
<feature type="transmembrane region" description="Helical" evidence="2">
    <location>
        <begin position="593"/>
        <end position="612"/>
    </location>
</feature>
<feature type="region of interest" description="Disordered" evidence="1">
    <location>
        <begin position="313"/>
        <end position="334"/>
    </location>
</feature>
<feature type="transmembrane region" description="Helical" evidence="2">
    <location>
        <begin position="658"/>
        <end position="677"/>
    </location>
</feature>
<protein>
    <submittedName>
        <fullName evidence="3">Transmembrane protein</fullName>
    </submittedName>
</protein>
<evidence type="ECO:0000256" key="1">
    <source>
        <dbReference type="SAM" id="MobiDB-lite"/>
    </source>
</evidence>
<dbReference type="RefSeq" id="XP_011128937.1">
    <property type="nucleotide sequence ID" value="XM_011130635.1"/>
</dbReference>
<comment type="caution">
    <text evidence="3">The sequence shown here is derived from an EMBL/GenBank/DDBJ whole genome shotgun (WGS) entry which is preliminary data.</text>
</comment>
<evidence type="ECO:0000313" key="4">
    <source>
        <dbReference type="Proteomes" id="UP000019763"/>
    </source>
</evidence>
<feature type="compositionally biased region" description="Gly residues" evidence="1">
    <location>
        <begin position="392"/>
        <end position="420"/>
    </location>
</feature>
<dbReference type="EMBL" id="AFNH02000107">
    <property type="protein sequence ID" value="EZG83576.1"/>
    <property type="molecule type" value="Genomic_DNA"/>
</dbReference>
<keyword evidence="4" id="KW-1185">Reference proteome</keyword>
<proteinExistence type="predicted"/>
<reference evidence="3" key="1">
    <citation type="submission" date="2013-12" db="EMBL/GenBank/DDBJ databases">
        <authorList>
            <person name="Omoto C.K."/>
            <person name="Sibley D."/>
            <person name="Venepally P."/>
            <person name="Hadjithomas M."/>
            <person name="Karamycheva S."/>
            <person name="Brunk B."/>
            <person name="Roos D."/>
            <person name="Caler E."/>
            <person name="Lorenzi H."/>
        </authorList>
    </citation>
    <scope>NUCLEOTIDE SEQUENCE</scope>
</reference>
<keyword evidence="2" id="KW-0472">Membrane</keyword>
<keyword evidence="2" id="KW-1133">Transmembrane helix</keyword>
<evidence type="ECO:0000313" key="3">
    <source>
        <dbReference type="EMBL" id="EZG83576.1"/>
    </source>
</evidence>
<feature type="transmembrane region" description="Helical" evidence="2">
    <location>
        <begin position="195"/>
        <end position="218"/>
    </location>
</feature>
<dbReference type="AlphaFoldDB" id="A0A023BCQ5"/>
<feature type="transmembrane region" description="Helical" evidence="2">
    <location>
        <begin position="287"/>
        <end position="306"/>
    </location>
</feature>
<organism evidence="3 4">
    <name type="scientific">Gregarina niphandrodes</name>
    <name type="common">Septate eugregarine</name>
    <dbReference type="NCBI Taxonomy" id="110365"/>
    <lineage>
        <taxon>Eukaryota</taxon>
        <taxon>Sar</taxon>
        <taxon>Alveolata</taxon>
        <taxon>Apicomplexa</taxon>
        <taxon>Conoidasida</taxon>
        <taxon>Gregarinasina</taxon>
        <taxon>Eugregarinorida</taxon>
        <taxon>Gregarinidae</taxon>
        <taxon>Gregarina</taxon>
    </lineage>
</organism>
<evidence type="ECO:0000256" key="2">
    <source>
        <dbReference type="SAM" id="Phobius"/>
    </source>
</evidence>
<gene>
    <name evidence="3" type="ORF">GNI_014660</name>
</gene>
<keyword evidence="2 3" id="KW-0812">Transmembrane</keyword>
<sequence length="708" mass="76428">MARIVHSKIEEAILHGDREASQLVETLGQVLVDKSSHSFQQPPSVPVPIRPPPRLPKPSVMGQCTEEDDSSVLDEALRDETAIDEEAPPEECSAQNFANGGCATVVQIAERCSSAAKETTIPLTRRQLIWRFLVLAVVCVAASPTYLFGPLVQEGVFALDLYRQQMCGEPPHAPSFFFGAPVPQPAAVCAVRHHYVLMLTVLALVFEVLLGGITLTLYHRLPTKLTLSLGLCVRAAALLWGSSLRSLTAHKPPRELTLFFLALGGDPVFFLALVLAVHLLAAYPQRIVGAFMTIRFLAAAVLLYAAHPRPAITATPHYPRREDDYSRHENHYSRREPEDGLAYILDLPGTHLAGQGSLHSSDLQAAADLQAADDDPHDAQPGPPGPNLSGFGPPGLGPAGLGPLGLGPAGLGPPGLGPAGLGPSPSQFEQPPSRFEQPPSRFEQPPSRFEQPPSRLGPGIVAESVSVALFHGSLFVLLAAFLSLALVKRKSFKKDLLAKGSRDRDPWRYSSCLESTAYQDSLKRLESLRSGVANESLKRQLLQSSVIARPSVRNTARQLVSLRGLLLGISTGLSYLVLSTTLGTMRLDNERPALLFVAICALPICCFGKFLAPHITLLYPLLLWFAPRPLSVVSALVLSLLSQCTVFGYFLTRRTFTLLGIILALSGLAALNAFYLVVFRALPTLLCTTALINALLLTALGIKHNSLR</sequence>
<feature type="compositionally biased region" description="Basic and acidic residues" evidence="1">
    <location>
        <begin position="319"/>
        <end position="334"/>
    </location>
</feature>
<feature type="transmembrane region" description="Helical" evidence="2">
    <location>
        <begin position="468"/>
        <end position="487"/>
    </location>
</feature>
<feature type="transmembrane region" description="Helical" evidence="2">
    <location>
        <begin position="225"/>
        <end position="244"/>
    </location>
</feature>
<feature type="transmembrane region" description="Helical" evidence="2">
    <location>
        <begin position="256"/>
        <end position="280"/>
    </location>
</feature>
<feature type="transmembrane region" description="Helical" evidence="2">
    <location>
        <begin position="128"/>
        <end position="149"/>
    </location>
</feature>
<feature type="region of interest" description="Disordered" evidence="1">
    <location>
        <begin position="370"/>
        <end position="455"/>
    </location>
</feature>